<evidence type="ECO:0000256" key="3">
    <source>
        <dbReference type="ARBA" id="ARBA00022692"/>
    </source>
</evidence>
<proteinExistence type="predicted"/>
<dbReference type="GO" id="GO:0016020">
    <property type="term" value="C:membrane"/>
    <property type="evidence" value="ECO:0007669"/>
    <property type="project" value="UniProtKB-SubCell"/>
</dbReference>
<dbReference type="InterPro" id="IPR001204">
    <property type="entry name" value="Phos_transporter"/>
</dbReference>
<reference evidence="7 8" key="1">
    <citation type="journal article" date="2012" name="Stand. Genomic Sci.">
        <title>Complete genome sequence of Terriglobus saanensis type strain SP1PR4(T), an Acidobacteria from tundra soil.</title>
        <authorList>
            <person name="Rawat S.R."/>
            <person name="Mannisto M.K."/>
            <person name="Starovoytov V."/>
            <person name="Goodwin L."/>
            <person name="Nolan M."/>
            <person name="Hauser L."/>
            <person name="Land M."/>
            <person name="Davenport K.W."/>
            <person name="Woyke T."/>
            <person name="Haggblom M.M."/>
        </authorList>
    </citation>
    <scope>NUCLEOTIDE SEQUENCE</scope>
    <source>
        <strain evidence="8">ATCC BAA-1853 / DSM 23119 / SP1PR4</strain>
    </source>
</reference>
<sequence length="351" mass="37264">MPILYLVFALIAVALIFDFFNGFHDAANSVATVVTTRVLTPGQAVLWAAFFNFVAAFIFGTGVAKTISDKLVDPKAVDVYVICGGLIGAIVWDIITWLAAMPTSSSHAIISGYAGAAIGKAGWHAILIKGWIPVIVFLILSPIIGAVLGWSIMTSVAWLTRHSERYKTERRFRHLQLVSAGLYSLGHGTNDAQKTMGIIVALLAAAGHEQWGKASSNSFHGLAGKHEIAWWIILSCHAAMALGTMSGGWRIVKTIGSRITPHLRPVGGFAAEMAAATTIGFATIAKVPISTTHAIGGAVLGVGATRGPHAVRWVWGEKIVWAWIMTFPGAGLIGAAGYAFAHWCIAPFIRG</sequence>
<keyword evidence="5 6" id="KW-0472">Membrane</keyword>
<dbReference type="Pfam" id="PF01384">
    <property type="entry name" value="PHO4"/>
    <property type="match status" value="1"/>
</dbReference>
<dbReference type="KEGG" id="tsa:AciPR4_2520"/>
<feature type="transmembrane region" description="Helical" evidence="6">
    <location>
        <begin position="45"/>
        <end position="67"/>
    </location>
</feature>
<keyword evidence="4 6" id="KW-1133">Transmembrane helix</keyword>
<evidence type="ECO:0000313" key="7">
    <source>
        <dbReference type="EMBL" id="ADV83299.1"/>
    </source>
</evidence>
<evidence type="ECO:0000256" key="4">
    <source>
        <dbReference type="ARBA" id="ARBA00022989"/>
    </source>
</evidence>
<comment type="subcellular location">
    <subcellularLocation>
        <location evidence="1">Membrane</location>
        <topology evidence="1">Multi-pass membrane protein</topology>
    </subcellularLocation>
</comment>
<keyword evidence="2" id="KW-0813">Transport</keyword>
<dbReference type="Proteomes" id="UP000006844">
    <property type="component" value="Chromosome"/>
</dbReference>
<feature type="transmembrane region" description="Helical" evidence="6">
    <location>
        <begin position="130"/>
        <end position="153"/>
    </location>
</feature>
<organism evidence="7 8">
    <name type="scientific">Terriglobus saanensis (strain ATCC BAA-1853 / DSM 23119 / SP1PR4)</name>
    <dbReference type="NCBI Taxonomy" id="401053"/>
    <lineage>
        <taxon>Bacteria</taxon>
        <taxon>Pseudomonadati</taxon>
        <taxon>Acidobacteriota</taxon>
        <taxon>Terriglobia</taxon>
        <taxon>Terriglobales</taxon>
        <taxon>Acidobacteriaceae</taxon>
        <taxon>Terriglobus</taxon>
    </lineage>
</organism>
<feature type="transmembrane region" description="Helical" evidence="6">
    <location>
        <begin position="106"/>
        <end position="123"/>
    </location>
</feature>
<gene>
    <name evidence="7" type="ordered locus">AciPR4_2520</name>
</gene>
<evidence type="ECO:0000313" key="8">
    <source>
        <dbReference type="Proteomes" id="UP000006844"/>
    </source>
</evidence>
<feature type="transmembrane region" description="Helical" evidence="6">
    <location>
        <begin position="228"/>
        <end position="252"/>
    </location>
</feature>
<dbReference type="RefSeq" id="WP_013569032.1">
    <property type="nucleotide sequence ID" value="NC_014963.1"/>
</dbReference>
<name>E8V081_TERSS</name>
<dbReference type="STRING" id="401053.AciPR4_2520"/>
<keyword evidence="8" id="KW-1185">Reference proteome</keyword>
<dbReference type="eggNOG" id="COG0306">
    <property type="taxonomic scope" value="Bacteria"/>
</dbReference>
<evidence type="ECO:0000256" key="2">
    <source>
        <dbReference type="ARBA" id="ARBA00022448"/>
    </source>
</evidence>
<evidence type="ECO:0000256" key="6">
    <source>
        <dbReference type="SAM" id="Phobius"/>
    </source>
</evidence>
<evidence type="ECO:0000256" key="5">
    <source>
        <dbReference type="ARBA" id="ARBA00023136"/>
    </source>
</evidence>
<dbReference type="GO" id="GO:0005315">
    <property type="term" value="F:phosphate transmembrane transporter activity"/>
    <property type="evidence" value="ECO:0007669"/>
    <property type="project" value="InterPro"/>
</dbReference>
<dbReference type="HOGENOM" id="CLU_015355_1_1_0"/>
<protein>
    <submittedName>
        <fullName evidence="7">Phosphate transporter</fullName>
    </submittedName>
</protein>
<evidence type="ECO:0000256" key="1">
    <source>
        <dbReference type="ARBA" id="ARBA00004141"/>
    </source>
</evidence>
<dbReference type="PANTHER" id="PTHR11101">
    <property type="entry name" value="PHOSPHATE TRANSPORTER"/>
    <property type="match status" value="1"/>
</dbReference>
<dbReference type="PANTHER" id="PTHR11101:SF80">
    <property type="entry name" value="PHOSPHATE TRANSPORTER"/>
    <property type="match status" value="1"/>
</dbReference>
<accession>E8V081</accession>
<feature type="transmembrane region" description="Helical" evidence="6">
    <location>
        <begin position="273"/>
        <end position="300"/>
    </location>
</feature>
<dbReference type="GO" id="GO:0035435">
    <property type="term" value="P:phosphate ion transmembrane transport"/>
    <property type="evidence" value="ECO:0007669"/>
    <property type="project" value="TreeGrafter"/>
</dbReference>
<keyword evidence="3 6" id="KW-0812">Transmembrane</keyword>
<dbReference type="AlphaFoldDB" id="E8V081"/>
<feature type="transmembrane region" description="Helical" evidence="6">
    <location>
        <begin position="320"/>
        <end position="341"/>
    </location>
</feature>
<dbReference type="EMBL" id="CP002467">
    <property type="protein sequence ID" value="ADV83299.1"/>
    <property type="molecule type" value="Genomic_DNA"/>
</dbReference>
<feature type="transmembrane region" description="Helical" evidence="6">
    <location>
        <begin position="79"/>
        <end position="100"/>
    </location>
</feature>